<dbReference type="Pfam" id="PF00059">
    <property type="entry name" value="Lectin_C"/>
    <property type="match status" value="1"/>
</dbReference>
<dbReference type="SMART" id="SM00034">
    <property type="entry name" value="CLECT"/>
    <property type="match status" value="1"/>
</dbReference>
<accession>A0A667X804</accession>
<name>A0A667X804_9TELE</name>
<feature type="domain" description="C-type lectin" evidence="1">
    <location>
        <begin position="37"/>
        <end position="156"/>
    </location>
</feature>
<reference evidence="2" key="3">
    <citation type="submission" date="2025-09" db="UniProtKB">
        <authorList>
            <consortium name="Ensembl"/>
        </authorList>
    </citation>
    <scope>IDENTIFICATION</scope>
</reference>
<dbReference type="GeneTree" id="ENSGT01150000286973"/>
<sequence>SPEKTLPYFYMKLSGWRLNKTIFFSQGLYCDHGYLLYGNYCYHFEIEDMKNWQEAEDYCVRDQGHLVSIYSEEQLSFLNAHMPGAAWVATSDVWTGLNDLVISGMFTWSDEHMVTFTHWAPGEPNNHQGFSEDCVEMFYQVRRTANSHAHTDTLCFALLKTTDNPEAVLFSVHQEVYSNTHDTLCKWIGSWKKGIFCPKCGVFFEMDHNCVLYSAADR</sequence>
<protein>
    <recommendedName>
        <fullName evidence="1">C-type lectin domain-containing protein</fullName>
    </recommendedName>
</protein>
<dbReference type="Gene3D" id="3.10.100.10">
    <property type="entry name" value="Mannose-Binding Protein A, subunit A"/>
    <property type="match status" value="1"/>
</dbReference>
<dbReference type="PANTHER" id="PTHR22803">
    <property type="entry name" value="MANNOSE, PHOSPHOLIPASE, LECTIN RECEPTOR RELATED"/>
    <property type="match status" value="1"/>
</dbReference>
<dbReference type="SUPFAM" id="SSF56436">
    <property type="entry name" value="C-type lectin-like"/>
    <property type="match status" value="1"/>
</dbReference>
<evidence type="ECO:0000259" key="1">
    <source>
        <dbReference type="PROSITE" id="PS50041"/>
    </source>
</evidence>
<evidence type="ECO:0000313" key="3">
    <source>
        <dbReference type="Proteomes" id="UP000472263"/>
    </source>
</evidence>
<dbReference type="InterPro" id="IPR050111">
    <property type="entry name" value="C-type_lectin/snaclec_domain"/>
</dbReference>
<organism evidence="2 3">
    <name type="scientific">Myripristis murdjan</name>
    <name type="common">pinecone soldierfish</name>
    <dbReference type="NCBI Taxonomy" id="586833"/>
    <lineage>
        <taxon>Eukaryota</taxon>
        <taxon>Metazoa</taxon>
        <taxon>Chordata</taxon>
        <taxon>Craniata</taxon>
        <taxon>Vertebrata</taxon>
        <taxon>Euteleostomi</taxon>
        <taxon>Actinopterygii</taxon>
        <taxon>Neopterygii</taxon>
        <taxon>Teleostei</taxon>
        <taxon>Neoteleostei</taxon>
        <taxon>Acanthomorphata</taxon>
        <taxon>Holocentriformes</taxon>
        <taxon>Holocentridae</taxon>
        <taxon>Myripristis</taxon>
    </lineage>
</organism>
<reference evidence="2" key="1">
    <citation type="submission" date="2019-06" db="EMBL/GenBank/DDBJ databases">
        <authorList>
            <consortium name="Wellcome Sanger Institute Data Sharing"/>
        </authorList>
    </citation>
    <scope>NUCLEOTIDE SEQUENCE [LARGE SCALE GENOMIC DNA]</scope>
</reference>
<dbReference type="PROSITE" id="PS50041">
    <property type="entry name" value="C_TYPE_LECTIN_2"/>
    <property type="match status" value="1"/>
</dbReference>
<evidence type="ECO:0000313" key="2">
    <source>
        <dbReference type="Ensembl" id="ENSMMDP00005005021.1"/>
    </source>
</evidence>
<dbReference type="InParanoid" id="A0A667X804"/>
<proteinExistence type="predicted"/>
<keyword evidence="3" id="KW-1185">Reference proteome</keyword>
<dbReference type="InterPro" id="IPR016186">
    <property type="entry name" value="C-type_lectin-like/link_sf"/>
</dbReference>
<dbReference type="InterPro" id="IPR001304">
    <property type="entry name" value="C-type_lectin-like"/>
</dbReference>
<dbReference type="Proteomes" id="UP000472263">
    <property type="component" value="Chromosome 12"/>
</dbReference>
<dbReference type="InterPro" id="IPR016187">
    <property type="entry name" value="CTDL_fold"/>
</dbReference>
<dbReference type="Ensembl" id="ENSMMDT00005005160.1">
    <property type="protein sequence ID" value="ENSMMDP00005005021.1"/>
    <property type="gene ID" value="ENSMMDG00005002775.1"/>
</dbReference>
<reference evidence="2" key="2">
    <citation type="submission" date="2025-08" db="UniProtKB">
        <authorList>
            <consortium name="Ensembl"/>
        </authorList>
    </citation>
    <scope>IDENTIFICATION</scope>
</reference>
<dbReference type="AlphaFoldDB" id="A0A667X804"/>